<dbReference type="PANTHER" id="PTHR15020:SF50">
    <property type="entry name" value="UPF0659 PROTEIN YMR090W"/>
    <property type="match status" value="1"/>
</dbReference>
<dbReference type="PANTHER" id="PTHR15020">
    <property type="entry name" value="FLAVIN REDUCTASE-RELATED"/>
    <property type="match status" value="1"/>
</dbReference>
<dbReference type="RefSeq" id="WP_133643833.1">
    <property type="nucleotide sequence ID" value="NZ_SNYI01000002.1"/>
</dbReference>
<accession>A0A4R6TMK6</accession>
<organism evidence="3 4">
    <name type="scientific">Zeaxanthinibacter enoshimensis</name>
    <dbReference type="NCBI Taxonomy" id="392009"/>
    <lineage>
        <taxon>Bacteria</taxon>
        <taxon>Pseudomonadati</taxon>
        <taxon>Bacteroidota</taxon>
        <taxon>Flavobacteriia</taxon>
        <taxon>Flavobacteriales</taxon>
        <taxon>Flavobacteriaceae</taxon>
        <taxon>Zeaxanthinibacter</taxon>
    </lineage>
</organism>
<evidence type="ECO:0000313" key="4">
    <source>
        <dbReference type="Proteomes" id="UP000295468"/>
    </source>
</evidence>
<dbReference type="SUPFAM" id="SSF51735">
    <property type="entry name" value="NAD(P)-binding Rossmann-fold domains"/>
    <property type="match status" value="1"/>
</dbReference>
<keyword evidence="1" id="KW-0472">Membrane</keyword>
<evidence type="ECO:0000256" key="1">
    <source>
        <dbReference type="SAM" id="Phobius"/>
    </source>
</evidence>
<name>A0A4R6TMK6_9FLAO</name>
<dbReference type="EMBL" id="SNYI01000002">
    <property type="protein sequence ID" value="TDQ30969.1"/>
    <property type="molecule type" value="Genomic_DNA"/>
</dbReference>
<dbReference type="OrthoDB" id="9803892at2"/>
<sequence length="210" mass="23522">MRILIIGGTGKTGRELIKQGLAKGHTITVFARKPGKIREVHQNLRVVPGNILDPTTLAPALLNQDAVLSALGHKRFVIRTNTLSEGTKNLISGMEQLGVKRLICITSLGIADSRYRLGLYYSLFVIPVLLFFYFRDKEKQERVIRESNLDWTIVRPGQLTNGKKRTRYRTGPGLGHYIFTRLVSRATVAGFMLDELAGRNYLKQVSGITN</sequence>
<keyword evidence="1" id="KW-1133">Transmembrane helix</keyword>
<protein>
    <submittedName>
        <fullName evidence="3">Putative NADH-flavin reductase</fullName>
    </submittedName>
</protein>
<dbReference type="Gene3D" id="3.40.50.720">
    <property type="entry name" value="NAD(P)-binding Rossmann-like Domain"/>
    <property type="match status" value="1"/>
</dbReference>
<comment type="caution">
    <text evidence="3">The sequence shown here is derived from an EMBL/GenBank/DDBJ whole genome shotgun (WGS) entry which is preliminary data.</text>
</comment>
<dbReference type="InterPro" id="IPR036291">
    <property type="entry name" value="NAD(P)-bd_dom_sf"/>
</dbReference>
<gene>
    <name evidence="3" type="ORF">CLV82_1667</name>
</gene>
<dbReference type="InterPro" id="IPR016040">
    <property type="entry name" value="NAD(P)-bd_dom"/>
</dbReference>
<dbReference type="AlphaFoldDB" id="A0A4R6TMK6"/>
<proteinExistence type="predicted"/>
<dbReference type="Pfam" id="PF13460">
    <property type="entry name" value="NAD_binding_10"/>
    <property type="match status" value="1"/>
</dbReference>
<keyword evidence="4" id="KW-1185">Reference proteome</keyword>
<evidence type="ECO:0000313" key="3">
    <source>
        <dbReference type="EMBL" id="TDQ30969.1"/>
    </source>
</evidence>
<reference evidence="3 4" key="1">
    <citation type="submission" date="2019-03" db="EMBL/GenBank/DDBJ databases">
        <title>Genomic Encyclopedia of Archaeal and Bacterial Type Strains, Phase II (KMG-II): from individual species to whole genera.</title>
        <authorList>
            <person name="Goeker M."/>
        </authorList>
    </citation>
    <scope>NUCLEOTIDE SEQUENCE [LARGE SCALE GENOMIC DNA]</scope>
    <source>
        <strain evidence="3 4">DSM 18435</strain>
    </source>
</reference>
<feature type="domain" description="NAD(P)-binding" evidence="2">
    <location>
        <begin position="7"/>
        <end position="196"/>
    </location>
</feature>
<dbReference type="Proteomes" id="UP000295468">
    <property type="component" value="Unassembled WGS sequence"/>
</dbReference>
<keyword evidence="1" id="KW-0812">Transmembrane</keyword>
<evidence type="ECO:0000259" key="2">
    <source>
        <dbReference type="Pfam" id="PF13460"/>
    </source>
</evidence>
<dbReference type="CDD" id="cd05244">
    <property type="entry name" value="BVR-B_like_SDR_a"/>
    <property type="match status" value="1"/>
</dbReference>
<feature type="transmembrane region" description="Helical" evidence="1">
    <location>
        <begin position="117"/>
        <end position="134"/>
    </location>
</feature>